<keyword evidence="4 6" id="KW-1133">Transmembrane helix</keyword>
<dbReference type="GO" id="GO:0016020">
    <property type="term" value="C:membrane"/>
    <property type="evidence" value="ECO:0007669"/>
    <property type="project" value="UniProtKB-SubCell"/>
</dbReference>
<dbReference type="HOGENOM" id="CLU_000960_27_0_1"/>
<comment type="subcellular location">
    <subcellularLocation>
        <location evidence="1">Membrane</location>
        <topology evidence="1">Multi-pass membrane protein</topology>
    </subcellularLocation>
</comment>
<evidence type="ECO:0000313" key="9">
    <source>
        <dbReference type="Proteomes" id="UP000039046"/>
    </source>
</evidence>
<feature type="transmembrane region" description="Helical" evidence="6">
    <location>
        <begin position="387"/>
        <end position="407"/>
    </location>
</feature>
<evidence type="ECO:0000256" key="3">
    <source>
        <dbReference type="ARBA" id="ARBA00022692"/>
    </source>
</evidence>
<dbReference type="PROSITE" id="PS50850">
    <property type="entry name" value="MFS"/>
    <property type="match status" value="1"/>
</dbReference>
<reference evidence="8 9" key="1">
    <citation type="journal article" date="2015" name="Genome Announc.">
        <title>Draft Genome Sequence and Gene Annotation of the Entomopathogenic Fungus Verticillium hemipterigenum.</title>
        <authorList>
            <person name="Horn F."/>
            <person name="Habel A."/>
            <person name="Scharf D.H."/>
            <person name="Dworschak J."/>
            <person name="Brakhage A.A."/>
            <person name="Guthke R."/>
            <person name="Hertweck C."/>
            <person name="Linde J."/>
        </authorList>
    </citation>
    <scope>NUCLEOTIDE SEQUENCE [LARGE SCALE GENOMIC DNA]</scope>
</reference>
<name>A0A0A1SPT7_9HYPO</name>
<feature type="transmembrane region" description="Helical" evidence="6">
    <location>
        <begin position="115"/>
        <end position="133"/>
    </location>
</feature>
<dbReference type="SUPFAM" id="SSF103473">
    <property type="entry name" value="MFS general substrate transporter"/>
    <property type="match status" value="2"/>
</dbReference>
<evidence type="ECO:0000313" key="8">
    <source>
        <dbReference type="EMBL" id="CEJ82443.1"/>
    </source>
</evidence>
<organism evidence="8 9">
    <name type="scientific">[Torrubiella] hemipterigena</name>
    <dbReference type="NCBI Taxonomy" id="1531966"/>
    <lineage>
        <taxon>Eukaryota</taxon>
        <taxon>Fungi</taxon>
        <taxon>Dikarya</taxon>
        <taxon>Ascomycota</taxon>
        <taxon>Pezizomycotina</taxon>
        <taxon>Sordariomycetes</taxon>
        <taxon>Hypocreomycetidae</taxon>
        <taxon>Hypocreales</taxon>
        <taxon>Clavicipitaceae</taxon>
        <taxon>Clavicipitaceae incertae sedis</taxon>
        <taxon>'Torrubiella' clade</taxon>
    </lineage>
</organism>
<keyword evidence="5 6" id="KW-0472">Membrane</keyword>
<feature type="transmembrane region" description="Helical" evidence="6">
    <location>
        <begin position="280"/>
        <end position="300"/>
    </location>
</feature>
<keyword evidence="3 6" id="KW-0812">Transmembrane</keyword>
<feature type="transmembrane region" description="Helical" evidence="6">
    <location>
        <begin position="206"/>
        <end position="228"/>
    </location>
</feature>
<dbReference type="PANTHER" id="PTHR42718">
    <property type="entry name" value="MAJOR FACILITATOR SUPERFAMILY MULTIDRUG TRANSPORTER MFSC"/>
    <property type="match status" value="1"/>
</dbReference>
<dbReference type="Proteomes" id="UP000039046">
    <property type="component" value="Unassembled WGS sequence"/>
</dbReference>
<dbReference type="GO" id="GO:0022857">
    <property type="term" value="F:transmembrane transporter activity"/>
    <property type="evidence" value="ECO:0007669"/>
    <property type="project" value="InterPro"/>
</dbReference>
<dbReference type="Pfam" id="PF07690">
    <property type="entry name" value="MFS_1"/>
    <property type="match status" value="1"/>
</dbReference>
<evidence type="ECO:0000256" key="2">
    <source>
        <dbReference type="ARBA" id="ARBA00022448"/>
    </source>
</evidence>
<feature type="domain" description="Major facilitator superfamily (MFS) profile" evidence="7">
    <location>
        <begin position="46"/>
        <end position="527"/>
    </location>
</feature>
<feature type="transmembrane region" description="Helical" evidence="6">
    <location>
        <begin position="497"/>
        <end position="517"/>
    </location>
</feature>
<dbReference type="OrthoDB" id="2985014at2759"/>
<dbReference type="AlphaFoldDB" id="A0A0A1SPT7"/>
<dbReference type="Gene3D" id="1.20.1720.10">
    <property type="entry name" value="Multidrug resistance protein D"/>
    <property type="match status" value="1"/>
</dbReference>
<dbReference type="InterPro" id="IPR020846">
    <property type="entry name" value="MFS_dom"/>
</dbReference>
<dbReference type="PANTHER" id="PTHR42718:SF9">
    <property type="entry name" value="MAJOR FACILITATOR SUPERFAMILY MULTIDRUG TRANSPORTER MFSC"/>
    <property type="match status" value="1"/>
</dbReference>
<dbReference type="EMBL" id="CDHN01000001">
    <property type="protein sequence ID" value="CEJ82443.1"/>
    <property type="molecule type" value="Genomic_DNA"/>
</dbReference>
<gene>
    <name evidence="8" type="ORF">VHEMI02505</name>
</gene>
<feature type="transmembrane region" description="Helical" evidence="6">
    <location>
        <begin position="172"/>
        <end position="200"/>
    </location>
</feature>
<feature type="transmembrane region" description="Helical" evidence="6">
    <location>
        <begin position="413"/>
        <end position="440"/>
    </location>
</feature>
<dbReference type="Gene3D" id="1.20.1250.20">
    <property type="entry name" value="MFS general substrate transporter like domains"/>
    <property type="match status" value="1"/>
</dbReference>
<feature type="transmembrane region" description="Helical" evidence="6">
    <location>
        <begin position="47"/>
        <end position="72"/>
    </location>
</feature>
<keyword evidence="2" id="KW-0813">Transport</keyword>
<protein>
    <recommendedName>
        <fullName evidence="7">Major facilitator superfamily (MFS) profile domain-containing protein</fullName>
    </recommendedName>
</protein>
<feature type="transmembrane region" description="Helical" evidence="6">
    <location>
        <begin position="359"/>
        <end position="380"/>
    </location>
</feature>
<proteinExistence type="predicted"/>
<feature type="transmembrane region" description="Helical" evidence="6">
    <location>
        <begin position="321"/>
        <end position="347"/>
    </location>
</feature>
<keyword evidence="9" id="KW-1185">Reference proteome</keyword>
<evidence type="ECO:0000256" key="1">
    <source>
        <dbReference type="ARBA" id="ARBA00004141"/>
    </source>
</evidence>
<dbReference type="STRING" id="1531966.A0A0A1SPT7"/>
<dbReference type="InterPro" id="IPR036259">
    <property type="entry name" value="MFS_trans_sf"/>
</dbReference>
<evidence type="ECO:0000256" key="4">
    <source>
        <dbReference type="ARBA" id="ARBA00022989"/>
    </source>
</evidence>
<sequence>MNVIEHGKLDAEKAVVAVAATTAAGQPEPEAEPTEQVQRQQPLSKSIFLAAILASSSFLNTCVSQACVLVLPEINAELAIPQGRSQWIISSAALANASTLLLWGRVADILGRRAIFQSGMILITISCLVAPFAPNEAVFDLFRAVQGLGTAAAIPSAMGIIFGVFPKGRAQVYAISAFSAGFPVGGAVGGVLGGIIGQFLGWKWSFWILSMLLAFCSGLSLVFIPPLPKDLEIQAIPWRKRAQTLLQEMDWIGLLLSVTSFMFILVAMSEGNIVGWKTPWVLSLLCVGLLLLAIFVFWQLRLEKRNRQPPLMKLSVFRSGTYSAAMGMYFLAWSSFNNFLIFGTFFYQDYLGLDVLQTTLRYLPTGIAGFIAVAIGAQLLSRVNGYIIVIFGSVCLVLCNLLFAVPIPPDTSYWAYSFPAMVMSTFGADTISPCLSIFIMHAIPPEDQGVGAAIFHTVGNVGRTIGLAIATAIQLSVQESHVPSLGEKESLLAGLRAARWFDFTTAVIATCIVVVAFRGCGVLGAKK</sequence>
<feature type="transmembrane region" description="Helical" evidence="6">
    <location>
        <begin position="249"/>
        <end position="268"/>
    </location>
</feature>
<feature type="transmembrane region" description="Helical" evidence="6">
    <location>
        <begin position="452"/>
        <end position="477"/>
    </location>
</feature>
<dbReference type="InterPro" id="IPR011701">
    <property type="entry name" value="MFS"/>
</dbReference>
<evidence type="ECO:0000256" key="6">
    <source>
        <dbReference type="SAM" id="Phobius"/>
    </source>
</evidence>
<feature type="transmembrane region" description="Helical" evidence="6">
    <location>
        <begin position="145"/>
        <end position="165"/>
    </location>
</feature>
<evidence type="ECO:0000256" key="5">
    <source>
        <dbReference type="ARBA" id="ARBA00023136"/>
    </source>
</evidence>
<accession>A0A0A1SPT7</accession>
<evidence type="ECO:0000259" key="7">
    <source>
        <dbReference type="PROSITE" id="PS50850"/>
    </source>
</evidence>
<feature type="transmembrane region" description="Helical" evidence="6">
    <location>
        <begin position="84"/>
        <end position="103"/>
    </location>
</feature>